<evidence type="ECO:0000256" key="3">
    <source>
        <dbReference type="ARBA" id="ARBA00022490"/>
    </source>
</evidence>
<dbReference type="PIRSF" id="PIRSF000239">
    <property type="entry name" value="AHPC"/>
    <property type="match status" value="1"/>
</dbReference>
<keyword evidence="6" id="KW-1015">Disulfide bond</keyword>
<dbReference type="InterPro" id="IPR050217">
    <property type="entry name" value="Peroxiredoxin"/>
</dbReference>
<feature type="active site" description="Cysteine sulfenic acid (-SOH) intermediate; for peroxidase activity" evidence="10">
    <location>
        <position position="50"/>
    </location>
</feature>
<evidence type="ECO:0000259" key="11">
    <source>
        <dbReference type="PROSITE" id="PS51352"/>
    </source>
</evidence>
<keyword evidence="4 12" id="KW-0575">Peroxidase</keyword>
<dbReference type="Pfam" id="PF00578">
    <property type="entry name" value="AhpC-TSA"/>
    <property type="match status" value="1"/>
</dbReference>
<dbReference type="AlphaFoldDB" id="A0AAU7YJ51"/>
<dbReference type="InterPro" id="IPR024706">
    <property type="entry name" value="Peroxiredoxin_AhpC-typ"/>
</dbReference>
<dbReference type="GO" id="GO:0005829">
    <property type="term" value="C:cytosol"/>
    <property type="evidence" value="ECO:0007669"/>
    <property type="project" value="TreeGrafter"/>
</dbReference>
<sequence length="199" mass="22387">MNLVTKSAIDFTASAVLSDGEIVDDFCLSKHIKNKYAILFFYPHDFTFVCPTELISLNNRINEFAKRGIEVIGISVDSKFSHYKWRNTPVNDGGIGEVSYTLVSDIKKSISRDYGVLHDDSVALRATFVIDDKFIVRHQSINDLPLGRNIDEFIRIVDAINHNKEHGEVCPAGWKRGKPAMQASNEGVADYLNSYSEEL</sequence>
<protein>
    <recommendedName>
        <fullName evidence="8">Thioredoxin peroxidase</fullName>
    </recommendedName>
</protein>
<comment type="function">
    <text evidence="9">Thiol-specific peroxidase that catalyzes the reduction of hydrogen peroxide and organic hydroperoxides to water and alcohols, respectively. Plays a role in cell protection against oxidative stress by detoxifying peroxides.</text>
</comment>
<dbReference type="Gene3D" id="3.40.30.10">
    <property type="entry name" value="Glutaredoxin"/>
    <property type="match status" value="1"/>
</dbReference>
<evidence type="ECO:0000256" key="5">
    <source>
        <dbReference type="ARBA" id="ARBA00023002"/>
    </source>
</evidence>
<dbReference type="InterPro" id="IPR036249">
    <property type="entry name" value="Thioredoxin-like_sf"/>
</dbReference>
<evidence type="ECO:0000256" key="10">
    <source>
        <dbReference type="PIRSR" id="PIRSR000239-1"/>
    </source>
</evidence>
<dbReference type="InterPro" id="IPR019479">
    <property type="entry name" value="Peroxiredoxin_C"/>
</dbReference>
<accession>A0AAU7YJ51</accession>
<dbReference type="SUPFAM" id="SSF52833">
    <property type="entry name" value="Thioredoxin-like"/>
    <property type="match status" value="1"/>
</dbReference>
<dbReference type="FunFam" id="3.40.30.10:FF:000002">
    <property type="entry name" value="Alkyl hydroperoxide reductase C"/>
    <property type="match status" value="1"/>
</dbReference>
<dbReference type="PROSITE" id="PS51352">
    <property type="entry name" value="THIOREDOXIN_2"/>
    <property type="match status" value="1"/>
</dbReference>
<gene>
    <name evidence="12" type="ORF">ABS808_03150</name>
</gene>
<evidence type="ECO:0000256" key="9">
    <source>
        <dbReference type="ARBA" id="ARBA00037420"/>
    </source>
</evidence>
<dbReference type="GO" id="GO:0006979">
    <property type="term" value="P:response to oxidative stress"/>
    <property type="evidence" value="ECO:0007669"/>
    <property type="project" value="TreeGrafter"/>
</dbReference>
<dbReference type="EMBL" id="CP158586">
    <property type="protein sequence ID" value="XCA32819.1"/>
    <property type="molecule type" value="Genomic_DNA"/>
</dbReference>
<dbReference type="GO" id="GO:0042744">
    <property type="term" value="P:hydrogen peroxide catabolic process"/>
    <property type="evidence" value="ECO:0007669"/>
    <property type="project" value="TreeGrafter"/>
</dbReference>
<keyword evidence="5 12" id="KW-0560">Oxidoreductase</keyword>
<dbReference type="CDD" id="cd03015">
    <property type="entry name" value="PRX_Typ2cys"/>
    <property type="match status" value="1"/>
</dbReference>
<dbReference type="InterPro" id="IPR013766">
    <property type="entry name" value="Thioredoxin_domain"/>
</dbReference>
<dbReference type="GO" id="GO:0008379">
    <property type="term" value="F:thioredoxin peroxidase activity"/>
    <property type="evidence" value="ECO:0007669"/>
    <property type="project" value="TreeGrafter"/>
</dbReference>
<evidence type="ECO:0000256" key="6">
    <source>
        <dbReference type="ARBA" id="ARBA00023157"/>
    </source>
</evidence>
<dbReference type="GO" id="GO:0045454">
    <property type="term" value="P:cell redox homeostasis"/>
    <property type="evidence" value="ECO:0007669"/>
    <property type="project" value="TreeGrafter"/>
</dbReference>
<evidence type="ECO:0000256" key="8">
    <source>
        <dbReference type="ARBA" id="ARBA00032824"/>
    </source>
</evidence>
<evidence type="ECO:0000256" key="4">
    <source>
        <dbReference type="ARBA" id="ARBA00022559"/>
    </source>
</evidence>
<name>A0AAU7YJ51_9RICK</name>
<proteinExistence type="inferred from homology"/>
<dbReference type="PANTHER" id="PTHR10681:SF128">
    <property type="entry name" value="THIOREDOXIN-DEPENDENT PEROXIDE REDUCTASE, MITOCHONDRIAL"/>
    <property type="match status" value="1"/>
</dbReference>
<reference evidence="12" key="1">
    <citation type="submission" date="2024-06" db="EMBL/GenBank/DDBJ databases">
        <title>Genome assembly of the Polyergus mexicanus.</title>
        <authorList>
            <person name="Cash E."/>
            <person name="Tustsui N.D."/>
            <person name="Ward P."/>
            <person name="Nguyen O."/>
            <person name="Sahasrabudhe R."/>
            <person name="Fairbairn C.W."/>
            <person name="Seligmann W.E."/>
            <person name="Sacco S."/>
            <person name="Beraut E."/>
            <person name="Miller C."/>
            <person name="Toffelmier E."/>
            <person name="Shaffer H.B."/>
        </authorList>
    </citation>
    <scope>NUCLEOTIDE SEQUENCE</scope>
    <source>
        <strain evidence="12">NDT 795.1</strain>
    </source>
</reference>
<feature type="domain" description="Thioredoxin" evidence="11">
    <location>
        <begin position="2"/>
        <end position="162"/>
    </location>
</feature>
<evidence type="ECO:0000256" key="7">
    <source>
        <dbReference type="ARBA" id="ARBA00023284"/>
    </source>
</evidence>
<evidence type="ECO:0000313" key="12">
    <source>
        <dbReference type="EMBL" id="XCA32819.1"/>
    </source>
</evidence>
<comment type="subcellular location">
    <subcellularLocation>
        <location evidence="1">Cytoplasm</location>
    </subcellularLocation>
</comment>
<dbReference type="Pfam" id="PF10417">
    <property type="entry name" value="1-cysPrx_C"/>
    <property type="match status" value="1"/>
</dbReference>
<comment type="similarity">
    <text evidence="2">Belongs to the peroxiredoxin family. AhpC/Prx1 subfamily.</text>
</comment>
<dbReference type="GO" id="GO:0033554">
    <property type="term" value="P:cellular response to stress"/>
    <property type="evidence" value="ECO:0007669"/>
    <property type="project" value="TreeGrafter"/>
</dbReference>
<keyword evidence="7" id="KW-0676">Redox-active center</keyword>
<organism evidence="12">
    <name type="scientific">Wolbachia endosymbiont of Polyergus mexicanus</name>
    <dbReference type="NCBI Taxonomy" id="3171167"/>
    <lineage>
        <taxon>Bacteria</taxon>
        <taxon>Pseudomonadati</taxon>
        <taxon>Pseudomonadota</taxon>
        <taxon>Alphaproteobacteria</taxon>
        <taxon>Rickettsiales</taxon>
        <taxon>Anaplasmataceae</taxon>
        <taxon>Wolbachieae</taxon>
        <taxon>Wolbachia</taxon>
    </lineage>
</organism>
<keyword evidence="3" id="KW-0963">Cytoplasm</keyword>
<evidence type="ECO:0000256" key="1">
    <source>
        <dbReference type="ARBA" id="ARBA00004496"/>
    </source>
</evidence>
<dbReference type="PANTHER" id="PTHR10681">
    <property type="entry name" value="THIOREDOXIN PEROXIDASE"/>
    <property type="match status" value="1"/>
</dbReference>
<dbReference type="InterPro" id="IPR000866">
    <property type="entry name" value="AhpC/TSA"/>
</dbReference>
<evidence type="ECO:0000256" key="2">
    <source>
        <dbReference type="ARBA" id="ARBA00009796"/>
    </source>
</evidence>